<gene>
    <name evidence="2" type="ORF">C6P46_004710</name>
</gene>
<proteinExistence type="predicted"/>
<protein>
    <submittedName>
        <fullName evidence="2">Uncharacterized protein</fullName>
    </submittedName>
</protein>
<evidence type="ECO:0000313" key="3">
    <source>
        <dbReference type="Proteomes" id="UP000777482"/>
    </source>
</evidence>
<feature type="compositionally biased region" description="Basic and acidic residues" evidence="1">
    <location>
        <begin position="312"/>
        <end position="327"/>
    </location>
</feature>
<reference evidence="2 3" key="1">
    <citation type="submission" date="2020-11" db="EMBL/GenBank/DDBJ databases">
        <title>Kefir isolates.</title>
        <authorList>
            <person name="Marcisauskas S."/>
            <person name="Kim Y."/>
            <person name="Blasche S."/>
        </authorList>
    </citation>
    <scope>NUCLEOTIDE SEQUENCE [LARGE SCALE GENOMIC DNA]</scope>
    <source>
        <strain evidence="2 3">KR</strain>
    </source>
</reference>
<evidence type="ECO:0000256" key="1">
    <source>
        <dbReference type="SAM" id="MobiDB-lite"/>
    </source>
</evidence>
<accession>A0A9P6W209</accession>
<keyword evidence="3" id="KW-1185">Reference proteome</keyword>
<sequence length="663" mass="72515">MTPLSQRLRNKRALEQSPSSSPPSIAITAALPATANSLSKSFVSTSDELFNSLSSTAEMLVADALTPALARRLNGLPGTAISSRAEASALQAYLDCVSSTGEWVYEPEGITLAKTETSLTVHKQEVRYAACDKRFYQGDAQGDGTGSEWEVRESLKWSWRASPTCEATAPPSLEPSADERARNALLPSRYRLCELLEGKHLLLVGDTTQWSLHDLLLDWTTLKPQTCYGDRYCMAHALCSDILTRGRKGSQEARKQARQQVENGEADRKVYHRLPLPPAISTTGAEKRQLGNVASPPDSDADGAVASSEGSESDRSSSAEPLHEKRDPARLVRTTLLRYRRADGLRFARNHVAPDYRPDSTGVRELNQQWLADSRRSDLVILTKAPLPLPREGHNATFDAWVREYVVARDQGVSAEAKALRVLEAAKWATEQVWLPELVETLRALRAPPSPPDQLVVYRGGWRQHVDCAASTLRDRVVVDFSASAASLTSSSSPGDGPPPRVSQPTWASLLMQPSGENGEMELVPLHIAYHNAQLVLQNHLARTVILPAFGIPYLDLETPLSVWRSGMVGSSAASPFHASSPHPQQHQQQAVLSSAGLRSPTSGDCTRYCFPSPGLAVERFFLGAMATVFEAGWAGDAQRRARWTGEGFESVQDRHHAARERG</sequence>
<feature type="region of interest" description="Disordered" evidence="1">
    <location>
        <begin position="487"/>
        <end position="506"/>
    </location>
</feature>
<comment type="caution">
    <text evidence="2">The sequence shown here is derived from an EMBL/GenBank/DDBJ whole genome shotgun (WGS) entry which is preliminary data.</text>
</comment>
<evidence type="ECO:0000313" key="2">
    <source>
        <dbReference type="EMBL" id="KAG0660256.1"/>
    </source>
</evidence>
<feature type="compositionally biased region" description="Low complexity" evidence="1">
    <location>
        <begin position="574"/>
        <end position="596"/>
    </location>
</feature>
<dbReference type="OrthoDB" id="630188at2759"/>
<dbReference type="AlphaFoldDB" id="A0A9P6W209"/>
<feature type="region of interest" description="Disordered" evidence="1">
    <location>
        <begin position="574"/>
        <end position="599"/>
    </location>
</feature>
<dbReference type="Proteomes" id="UP000777482">
    <property type="component" value="Unassembled WGS sequence"/>
</dbReference>
<feature type="region of interest" description="Disordered" evidence="1">
    <location>
        <begin position="1"/>
        <end position="22"/>
    </location>
</feature>
<organism evidence="2 3">
    <name type="scientific">Rhodotorula mucilaginosa</name>
    <name type="common">Yeast</name>
    <name type="synonym">Rhodotorula rubra</name>
    <dbReference type="NCBI Taxonomy" id="5537"/>
    <lineage>
        <taxon>Eukaryota</taxon>
        <taxon>Fungi</taxon>
        <taxon>Dikarya</taxon>
        <taxon>Basidiomycota</taxon>
        <taxon>Pucciniomycotina</taxon>
        <taxon>Microbotryomycetes</taxon>
        <taxon>Sporidiobolales</taxon>
        <taxon>Sporidiobolaceae</taxon>
        <taxon>Rhodotorula</taxon>
    </lineage>
</organism>
<dbReference type="EMBL" id="PUHQ01000046">
    <property type="protein sequence ID" value="KAG0660256.1"/>
    <property type="molecule type" value="Genomic_DNA"/>
</dbReference>
<name>A0A9P6W209_RHOMI</name>
<feature type="region of interest" description="Disordered" evidence="1">
    <location>
        <begin position="248"/>
        <end position="327"/>
    </location>
</feature>